<name>A0ABY6TJ77_9PAST</name>
<dbReference type="RefSeq" id="WP_180338713.1">
    <property type="nucleotide sequence ID" value="NZ_CABFKI010000005.1"/>
</dbReference>
<dbReference type="SUPFAM" id="SSF47413">
    <property type="entry name" value="lambda repressor-like DNA-binding domains"/>
    <property type="match status" value="1"/>
</dbReference>
<dbReference type="InterPro" id="IPR001387">
    <property type="entry name" value="Cro/C1-type_HTH"/>
</dbReference>
<dbReference type="Gene3D" id="1.10.260.40">
    <property type="entry name" value="lambda repressor-like DNA-binding domains"/>
    <property type="match status" value="1"/>
</dbReference>
<reference evidence="3 4" key="1">
    <citation type="submission" date="2019-05" db="EMBL/GenBank/DDBJ databases">
        <authorList>
            <consortium name="Pathogen Informatics"/>
        </authorList>
    </citation>
    <scope>NUCLEOTIDE SEQUENCE [LARGE SCALE GENOMIC DNA]</scope>
    <source>
        <strain evidence="3 4">NM319</strain>
    </source>
</reference>
<dbReference type="CDD" id="cd00093">
    <property type="entry name" value="HTH_XRE"/>
    <property type="match status" value="1"/>
</dbReference>
<keyword evidence="1" id="KW-0238">DNA-binding</keyword>
<dbReference type="PANTHER" id="PTHR36924">
    <property type="entry name" value="ANTITOXIN HIGA-1"/>
    <property type="match status" value="1"/>
</dbReference>
<evidence type="ECO:0000313" key="3">
    <source>
        <dbReference type="EMBL" id="VTU07546.1"/>
    </source>
</evidence>
<dbReference type="PANTHER" id="PTHR36924:SF1">
    <property type="entry name" value="ANTITOXIN HIGA-1"/>
    <property type="match status" value="1"/>
</dbReference>
<evidence type="ECO:0000313" key="4">
    <source>
        <dbReference type="Proteomes" id="UP000308167"/>
    </source>
</evidence>
<dbReference type="InterPro" id="IPR010982">
    <property type="entry name" value="Lambda_DNA-bd_dom_sf"/>
</dbReference>
<dbReference type="Pfam" id="PF01381">
    <property type="entry name" value="HTH_3"/>
    <property type="match status" value="1"/>
</dbReference>
<dbReference type="InterPro" id="IPR013430">
    <property type="entry name" value="Toxin_antidote_HigA"/>
</dbReference>
<keyword evidence="4" id="KW-1185">Reference proteome</keyword>
<protein>
    <submittedName>
        <fullName evidence="3">XRE family plasmid maintenance system antidote protein</fullName>
    </submittedName>
</protein>
<feature type="domain" description="HTH cro/C1-type" evidence="2">
    <location>
        <begin position="19"/>
        <end position="65"/>
    </location>
</feature>
<comment type="caution">
    <text evidence="3">The sequence shown here is derived from an EMBL/GenBank/DDBJ whole genome shotgun (WGS) entry which is preliminary data.</text>
</comment>
<organism evidence="3 4">
    <name type="scientific">Actinobacillus porcinus</name>
    <dbReference type="NCBI Taxonomy" id="51048"/>
    <lineage>
        <taxon>Bacteria</taxon>
        <taxon>Pseudomonadati</taxon>
        <taxon>Pseudomonadota</taxon>
        <taxon>Gammaproteobacteria</taxon>
        <taxon>Pasteurellales</taxon>
        <taxon>Pasteurellaceae</taxon>
        <taxon>Actinobacillus</taxon>
    </lineage>
</organism>
<dbReference type="GeneID" id="86155319"/>
<gene>
    <name evidence="3" type="primary">yddM_2</name>
    <name evidence="3" type="ORF">SAMEA1410922_00922</name>
</gene>
<accession>A0ABY6TJ77</accession>
<evidence type="ECO:0000256" key="1">
    <source>
        <dbReference type="ARBA" id="ARBA00023125"/>
    </source>
</evidence>
<dbReference type="NCBIfam" id="TIGR02607">
    <property type="entry name" value="antidote_HigA"/>
    <property type="match status" value="1"/>
</dbReference>
<proteinExistence type="predicted"/>
<dbReference type="Proteomes" id="UP000308167">
    <property type="component" value="Unassembled WGS sequence"/>
</dbReference>
<dbReference type="PROSITE" id="PS50943">
    <property type="entry name" value="HTH_CROC1"/>
    <property type="match status" value="1"/>
</dbReference>
<evidence type="ECO:0000259" key="2">
    <source>
        <dbReference type="PROSITE" id="PS50943"/>
    </source>
</evidence>
<dbReference type="EMBL" id="CABFKI010000005">
    <property type="protein sequence ID" value="VTU07546.1"/>
    <property type="molecule type" value="Genomic_DNA"/>
</dbReference>
<sequence>MKMHNPPHPGLVLREYIDGMKVGDVAQKLGVSRISLSRILNGKTAITPEMATRIGLALNNSPSMWLGMQADYDLWQIEQNQTFHITPLYA</sequence>